<keyword evidence="2" id="KW-1185">Reference proteome</keyword>
<name>A0ACD3AXU8_9AGAR</name>
<gene>
    <name evidence="1" type="ORF">BDN72DRAFT_887951</name>
</gene>
<accession>A0ACD3AXU8</accession>
<organism evidence="1 2">
    <name type="scientific">Pluteus cervinus</name>
    <dbReference type="NCBI Taxonomy" id="181527"/>
    <lineage>
        <taxon>Eukaryota</taxon>
        <taxon>Fungi</taxon>
        <taxon>Dikarya</taxon>
        <taxon>Basidiomycota</taxon>
        <taxon>Agaricomycotina</taxon>
        <taxon>Agaricomycetes</taxon>
        <taxon>Agaricomycetidae</taxon>
        <taxon>Agaricales</taxon>
        <taxon>Pluteineae</taxon>
        <taxon>Pluteaceae</taxon>
        <taxon>Pluteus</taxon>
    </lineage>
</organism>
<protein>
    <submittedName>
        <fullName evidence="1">Uncharacterized protein</fullName>
    </submittedName>
</protein>
<sequence>MSSEQHPDLSTTAGVFEYASSTPFATDDPSKVVALSGGFANFTFRLHLSTPFKGHHTAILKHAKPYVKIDSSIAFSVKRQVFEAEALRNVRKLLPADSFVTVPEVFLFDEQAHAIFMEDSGEGSMTLKEYVRQGRLQSAEVAKHIGASLARFISLLHDWKSVEKQKLFAENELGKTVKIQTTYGLLPSTLSPEGQAGLEAFQVRPIKLSADEYKAIQEITDRQSQAMAAADQNIVMGDFWTGNILLKFQSDEIARLFVVDWEASSLGIPGVELGQFCAEVDLLRIFHPKTAEFTTAITESFLRTYKVIRHPDAEQAKHALMFWGLHLAVWPPRVDWGGPEQTSEVAEKGLRLLLDTHNADEAFLHRPTELHLPPTLPYPIKVVSIDAPSGATIDRGTRLFSYSFVYVPTSANSQPEPRFGTWDSAIEGTVETWSIKPGDVISQKKAKDKAVVVIIEPCKHGMQLGGLCVYCGKDMTNVDYTGFSDASRAVIQMTHSAFGPTVSLEEAQRIERETAERLLNSRKLSLIVDLDQTILHATVDPTVGEWIAEGEAWEARQKAKAQRSGSKDSGEESDDSSSEEESECNPNWEALKDVKKFLLVGLDSVAAAAARAKGKGKPDITTYYVKPRPGHKTFLKNMAKKYEMHIYTMGTRSYAEEVCTMIDPEGTIFAGRILTRDESGNLNTKSIQRLFPCDTSMVVIIDDRSDVWEWSPNLVKVIPYDFYVGIGDINSTFLPKSEPTPDSFPTKPFPSETKGPPRIANGAPAPGSSTSPVIATTSIAGIDTVPEPTPDETDREEMVKAELLTRNSLALEAQQEERPLAKKQEALEESAPTASTSTDPAGNSQPSPPTGATKHIRKPLLKKDDYELERVEKLLDIVHRRFFAEYDKSAEAFKRQAKRKKDLRPPYDVTRIIPGIRSEVLNGVHILFSGVPDHKQASDVWHLAHLFGAKCSTELTKDITHVVAAKSDTTKVELARKRKGINLVWMAWFTESIAMWKRQPEGAYLIDLEIPPESGGEGVGSSPAADSQQISSDPDPDADDWDHEPSEVQGAVATGDASGTGTAGTSSARTSVGRDVEGDEAPALDLQDIDWNDINDEVEAAMNESDDEDAKSERSAGMRSDDEWTDEQISSATNTPKRSRKRLRSVTPSSEKNGSTGNDEQDILRSPLAKRKKLAADRTGFSKLKVAFNADDLKRKWKNDDGSEVEVGGDSMLLSGDGDRNGKNSRAGSVIGDMEGIEEDEEDEDGEGSGDGGFDEDDDFLAREFGGEEWG</sequence>
<dbReference type="Proteomes" id="UP000308600">
    <property type="component" value="Unassembled WGS sequence"/>
</dbReference>
<evidence type="ECO:0000313" key="1">
    <source>
        <dbReference type="EMBL" id="TFK70427.1"/>
    </source>
</evidence>
<proteinExistence type="predicted"/>
<reference evidence="1 2" key="1">
    <citation type="journal article" date="2019" name="Nat. Ecol. Evol.">
        <title>Megaphylogeny resolves global patterns of mushroom evolution.</title>
        <authorList>
            <person name="Varga T."/>
            <person name="Krizsan K."/>
            <person name="Foldi C."/>
            <person name="Dima B."/>
            <person name="Sanchez-Garcia M."/>
            <person name="Sanchez-Ramirez S."/>
            <person name="Szollosi G.J."/>
            <person name="Szarkandi J.G."/>
            <person name="Papp V."/>
            <person name="Albert L."/>
            <person name="Andreopoulos W."/>
            <person name="Angelini C."/>
            <person name="Antonin V."/>
            <person name="Barry K.W."/>
            <person name="Bougher N.L."/>
            <person name="Buchanan P."/>
            <person name="Buyck B."/>
            <person name="Bense V."/>
            <person name="Catcheside P."/>
            <person name="Chovatia M."/>
            <person name="Cooper J."/>
            <person name="Damon W."/>
            <person name="Desjardin D."/>
            <person name="Finy P."/>
            <person name="Geml J."/>
            <person name="Haridas S."/>
            <person name="Hughes K."/>
            <person name="Justo A."/>
            <person name="Karasinski D."/>
            <person name="Kautmanova I."/>
            <person name="Kiss B."/>
            <person name="Kocsube S."/>
            <person name="Kotiranta H."/>
            <person name="LaButti K.M."/>
            <person name="Lechner B.E."/>
            <person name="Liimatainen K."/>
            <person name="Lipzen A."/>
            <person name="Lukacs Z."/>
            <person name="Mihaltcheva S."/>
            <person name="Morgado L.N."/>
            <person name="Niskanen T."/>
            <person name="Noordeloos M.E."/>
            <person name="Ohm R.A."/>
            <person name="Ortiz-Santana B."/>
            <person name="Ovrebo C."/>
            <person name="Racz N."/>
            <person name="Riley R."/>
            <person name="Savchenko A."/>
            <person name="Shiryaev A."/>
            <person name="Soop K."/>
            <person name="Spirin V."/>
            <person name="Szebenyi C."/>
            <person name="Tomsovsky M."/>
            <person name="Tulloss R.E."/>
            <person name="Uehling J."/>
            <person name="Grigoriev I.V."/>
            <person name="Vagvolgyi C."/>
            <person name="Papp T."/>
            <person name="Martin F.M."/>
            <person name="Miettinen O."/>
            <person name="Hibbett D.S."/>
            <person name="Nagy L.G."/>
        </authorList>
    </citation>
    <scope>NUCLEOTIDE SEQUENCE [LARGE SCALE GENOMIC DNA]</scope>
    <source>
        <strain evidence="1 2">NL-1719</strain>
    </source>
</reference>
<evidence type="ECO:0000313" key="2">
    <source>
        <dbReference type="Proteomes" id="UP000308600"/>
    </source>
</evidence>
<dbReference type="EMBL" id="ML208313">
    <property type="protein sequence ID" value="TFK70427.1"/>
    <property type="molecule type" value="Genomic_DNA"/>
</dbReference>